<comment type="caution">
    <text evidence="5">The sequence shown here is derived from an EMBL/GenBank/DDBJ whole genome shotgun (WGS) entry which is preliminary data.</text>
</comment>
<evidence type="ECO:0000313" key="5">
    <source>
        <dbReference type="EMBL" id="KAK7946800.1"/>
    </source>
</evidence>
<gene>
    <name evidence="5" type="ORF">PG986_011121</name>
</gene>
<name>A0ABR1Q480_9PEZI</name>
<keyword evidence="6" id="KW-1185">Reference proteome</keyword>
<reference evidence="5 6" key="1">
    <citation type="submission" date="2023-01" db="EMBL/GenBank/DDBJ databases">
        <title>Analysis of 21 Apiospora genomes using comparative genomics revels a genus with tremendous synthesis potential of carbohydrate active enzymes and secondary metabolites.</title>
        <authorList>
            <person name="Sorensen T."/>
        </authorList>
    </citation>
    <scope>NUCLEOTIDE SEQUENCE [LARGE SCALE GENOMIC DNA]</scope>
    <source>
        <strain evidence="5 6">CBS 24483</strain>
    </source>
</reference>
<comment type="similarity">
    <text evidence="2">Belongs to the NAD(P)-dependent epimerase/dehydratase family. Dihydroflavonol-4-reductase subfamily.</text>
</comment>
<keyword evidence="1" id="KW-0560">Oxidoreductase</keyword>
<dbReference type="Gene3D" id="3.40.50.720">
    <property type="entry name" value="NAD(P)-binding Rossmann-like Domain"/>
    <property type="match status" value="1"/>
</dbReference>
<feature type="region of interest" description="Disordered" evidence="3">
    <location>
        <begin position="161"/>
        <end position="182"/>
    </location>
</feature>
<dbReference type="InterPro" id="IPR050425">
    <property type="entry name" value="NAD(P)_dehydrat-like"/>
</dbReference>
<dbReference type="InterPro" id="IPR036291">
    <property type="entry name" value="NAD(P)-bd_dom_sf"/>
</dbReference>
<dbReference type="InterPro" id="IPR001509">
    <property type="entry name" value="Epimerase_deHydtase"/>
</dbReference>
<organism evidence="5 6">
    <name type="scientific">Apiospora aurea</name>
    <dbReference type="NCBI Taxonomy" id="335848"/>
    <lineage>
        <taxon>Eukaryota</taxon>
        <taxon>Fungi</taxon>
        <taxon>Dikarya</taxon>
        <taxon>Ascomycota</taxon>
        <taxon>Pezizomycotina</taxon>
        <taxon>Sordariomycetes</taxon>
        <taxon>Xylariomycetidae</taxon>
        <taxon>Amphisphaeriales</taxon>
        <taxon>Apiosporaceae</taxon>
        <taxon>Apiospora</taxon>
    </lineage>
</organism>
<dbReference type="SUPFAM" id="SSF51735">
    <property type="entry name" value="NAD(P)-binding Rossmann-fold domains"/>
    <property type="match status" value="1"/>
</dbReference>
<proteinExistence type="inferred from homology"/>
<dbReference type="Pfam" id="PF01370">
    <property type="entry name" value="Epimerase"/>
    <property type="match status" value="1"/>
</dbReference>
<dbReference type="PANTHER" id="PTHR10366:SF562">
    <property type="entry name" value="ALDEHYDE REDUCTASE II (AFU_ORTHOLOGUE AFUA_1G11360)"/>
    <property type="match status" value="1"/>
</dbReference>
<dbReference type="GeneID" id="92080405"/>
<protein>
    <recommendedName>
        <fullName evidence="4">NAD-dependent epimerase/dehydratase domain-containing protein</fullName>
    </recommendedName>
</protein>
<dbReference type="RefSeq" id="XP_066696834.1">
    <property type="nucleotide sequence ID" value="XM_066847343.1"/>
</dbReference>
<feature type="domain" description="NAD-dependent epimerase/dehydratase" evidence="4">
    <location>
        <begin position="15"/>
        <end position="212"/>
    </location>
</feature>
<dbReference type="Proteomes" id="UP001391051">
    <property type="component" value="Unassembled WGS sequence"/>
</dbReference>
<dbReference type="PANTHER" id="PTHR10366">
    <property type="entry name" value="NAD DEPENDENT EPIMERASE/DEHYDRATASE"/>
    <property type="match status" value="1"/>
</dbReference>
<evidence type="ECO:0000256" key="3">
    <source>
        <dbReference type="SAM" id="MobiDB-lite"/>
    </source>
</evidence>
<evidence type="ECO:0000256" key="2">
    <source>
        <dbReference type="ARBA" id="ARBA00023445"/>
    </source>
</evidence>
<accession>A0ABR1Q480</accession>
<evidence type="ECO:0000256" key="1">
    <source>
        <dbReference type="ARBA" id="ARBA00023002"/>
    </source>
</evidence>
<evidence type="ECO:0000313" key="6">
    <source>
        <dbReference type="Proteomes" id="UP001391051"/>
    </source>
</evidence>
<sequence length="350" mass="37481">MGNMSNLAKSRGARVLVTGSTGSVGSAVTNEILKAGLKVRAIVRNLEKGEYLSDVVGERYGPDAFEIVHAENFADRQVLEKAMMGCAGVVHMATDTSLGTSPELVITPTVDLARAVLEAAANTPTVRRVFFTSSAATLPRLHEPVHITSSSWASEDVVRMAWSSSSPPPDQDQDVSSSTTEHDSTIMKSLLVYTASKIQAERACWAFMSEGDPKHFVLNTVVPMTCLGAFVHPRLVSSMNGMLLGTCATSTSRTWGCCTFAALVLDDVRGERVVAMGEVFGFEDVLDVMRRIDPERDLPGTESSSSSPMVEGAAATIERGRYRELLARMGKGEPMGLEGSIRRAVATSSS</sequence>
<dbReference type="EMBL" id="JAQQWE010000007">
    <property type="protein sequence ID" value="KAK7946800.1"/>
    <property type="molecule type" value="Genomic_DNA"/>
</dbReference>
<evidence type="ECO:0000259" key="4">
    <source>
        <dbReference type="Pfam" id="PF01370"/>
    </source>
</evidence>